<evidence type="ECO:0000259" key="1">
    <source>
        <dbReference type="PROSITE" id="PS50234"/>
    </source>
</evidence>
<sequence>MNTSQGMESGSTPLARTSLKVVITDLLAEYELRHSFSNKGRSSIEAIYSFPVPLDAAFLGMEATLAGETLVAQVIAKQAASANYDDAIAGGDSAVLLERLEPGMLSVNLGNLKPGETGEIVLRFAATLGVADRQARFSLPLVHRPRYGRYRMEEWAVPEVDFAVEHPLTAEIRIRGMLVGRPVQCATQGVSFESDPEETTLRIPDAMLDRDLVLVFDLGDASLSGCRWVSDGDGSIAILTIAPGSSASMGMQRERGMDLCLVLDCSGSMSGDAIGQSRAALHAVSRVLGLGDRVQVLRFGSHFERLFRRPLRASSQVSGAMTELADLIQADMGGTQMGAALEAAVKDLKGLDGDVSSKVILLVTDGAVQPEELQRARERATAKGIRIFVVAVGSSAGVDALTPLAAGTGGVLERAVPTESIDAGVMRHVRRACQAHPIEFKVNWNGPVMASNLLGPVYQGDVAMMVASFPDQAPRTVGLFVTGACAENRHVLSELESASVWRAWAGQQLYLNAQPDLRASIALRYRLITEMTSAVLVKRRAEGDKGMALPTVVPVRHMVSDGMVAASKMSMSMSIPSPRQSKRITAAARPQVNMACFHDIQFDDLRGDDFVPVSDVSRSTLSPSEESRAKAALRDALERLIFGQMNPRDFDLEHVLAAVDAELLELVSRYVEATCLRIEDLRTAVQVLQDLADNGTGANLTDDQEARLSVLCQVASETTKRRRTR</sequence>
<reference evidence="3 4" key="1">
    <citation type="submission" date="2019-06" db="EMBL/GenBank/DDBJ databases">
        <title>Thermomonas aquatica sp. nov., isolated from an industrial wastewater treatment plant.</title>
        <authorList>
            <person name="Jeon J.H."/>
            <person name="Park D.-S."/>
        </authorList>
    </citation>
    <scope>NUCLEOTIDE SEQUENCE [LARGE SCALE GENOMIC DNA]</scope>
    <source>
        <strain evidence="3 4">SY21</strain>
    </source>
</reference>
<dbReference type="Gene3D" id="3.40.50.410">
    <property type="entry name" value="von Willebrand factor, type A domain"/>
    <property type="match status" value="1"/>
</dbReference>
<dbReference type="AlphaFoldDB" id="A0A5B7ZPZ5"/>
<dbReference type="OrthoDB" id="9784383at2"/>
<dbReference type="PANTHER" id="PTHR45737:SF6">
    <property type="entry name" value="VON WILLEBRAND FACTOR A DOMAIN-CONTAINING PROTEIN 5A"/>
    <property type="match status" value="1"/>
</dbReference>
<protein>
    <submittedName>
        <fullName evidence="3">VWA domain-containing protein</fullName>
    </submittedName>
</protein>
<dbReference type="Pfam" id="PF00092">
    <property type="entry name" value="VWA"/>
    <property type="match status" value="1"/>
</dbReference>
<name>A0A5B7ZPZ5_9GAMM</name>
<dbReference type="KEGG" id="thes:FHQ07_06655"/>
<dbReference type="InterPro" id="IPR013694">
    <property type="entry name" value="VIT"/>
</dbReference>
<keyword evidence="4" id="KW-1185">Reference proteome</keyword>
<dbReference type="SMART" id="SM00327">
    <property type="entry name" value="VWA"/>
    <property type="match status" value="1"/>
</dbReference>
<dbReference type="RefSeq" id="WP_139716070.1">
    <property type="nucleotide sequence ID" value="NZ_CP040871.1"/>
</dbReference>
<dbReference type="EMBL" id="CP040871">
    <property type="protein sequence ID" value="QDA57018.1"/>
    <property type="molecule type" value="Genomic_DNA"/>
</dbReference>
<dbReference type="InterPro" id="IPR036465">
    <property type="entry name" value="vWFA_dom_sf"/>
</dbReference>
<dbReference type="PROSITE" id="PS50234">
    <property type="entry name" value="VWFA"/>
    <property type="match status" value="1"/>
</dbReference>
<evidence type="ECO:0000259" key="2">
    <source>
        <dbReference type="PROSITE" id="PS51468"/>
    </source>
</evidence>
<organism evidence="3 4">
    <name type="scientific">Thermomonas aquatica</name>
    <dbReference type="NCBI Taxonomy" id="2202149"/>
    <lineage>
        <taxon>Bacteria</taxon>
        <taxon>Pseudomonadati</taxon>
        <taxon>Pseudomonadota</taxon>
        <taxon>Gammaproteobacteria</taxon>
        <taxon>Lysobacterales</taxon>
        <taxon>Lysobacteraceae</taxon>
        <taxon>Thermomonas</taxon>
    </lineage>
</organism>
<dbReference type="Proteomes" id="UP000308149">
    <property type="component" value="Chromosome"/>
</dbReference>
<dbReference type="Pfam" id="PF08487">
    <property type="entry name" value="VIT"/>
    <property type="match status" value="1"/>
</dbReference>
<dbReference type="SUPFAM" id="SSF53300">
    <property type="entry name" value="vWA-like"/>
    <property type="match status" value="1"/>
</dbReference>
<dbReference type="PANTHER" id="PTHR45737">
    <property type="entry name" value="VON WILLEBRAND FACTOR A DOMAIN-CONTAINING PROTEIN 5A"/>
    <property type="match status" value="1"/>
</dbReference>
<feature type="domain" description="VIT" evidence="2">
    <location>
        <begin position="1"/>
        <end position="126"/>
    </location>
</feature>
<accession>A0A5B7ZPZ5</accession>
<proteinExistence type="predicted"/>
<dbReference type="SMART" id="SM00609">
    <property type="entry name" value="VIT"/>
    <property type="match status" value="1"/>
</dbReference>
<evidence type="ECO:0000313" key="4">
    <source>
        <dbReference type="Proteomes" id="UP000308149"/>
    </source>
</evidence>
<dbReference type="InterPro" id="IPR002035">
    <property type="entry name" value="VWF_A"/>
</dbReference>
<gene>
    <name evidence="3" type="ORF">FHQ07_06655</name>
</gene>
<feature type="domain" description="VWFA" evidence="1">
    <location>
        <begin position="258"/>
        <end position="433"/>
    </location>
</feature>
<dbReference type="PROSITE" id="PS51468">
    <property type="entry name" value="VIT"/>
    <property type="match status" value="1"/>
</dbReference>
<evidence type="ECO:0000313" key="3">
    <source>
        <dbReference type="EMBL" id="QDA57018.1"/>
    </source>
</evidence>
<dbReference type="CDD" id="cd00198">
    <property type="entry name" value="vWFA"/>
    <property type="match status" value="1"/>
</dbReference>